<protein>
    <submittedName>
        <fullName evidence="3">Uncharacterized protein</fullName>
    </submittedName>
</protein>
<evidence type="ECO:0000313" key="3">
    <source>
        <dbReference type="EMBL" id="CAL15808.1"/>
    </source>
</evidence>
<evidence type="ECO:0000313" key="4">
    <source>
        <dbReference type="Proteomes" id="UP000008871"/>
    </source>
</evidence>
<feature type="transmembrane region" description="Helical" evidence="2">
    <location>
        <begin position="30"/>
        <end position="51"/>
    </location>
</feature>
<dbReference type="EMBL" id="AM286690">
    <property type="protein sequence ID" value="CAL15808.1"/>
    <property type="molecule type" value="Genomic_DNA"/>
</dbReference>
<dbReference type="Proteomes" id="UP000008871">
    <property type="component" value="Chromosome"/>
</dbReference>
<keyword evidence="4" id="KW-1185">Reference proteome</keyword>
<keyword evidence="2" id="KW-0472">Membrane</keyword>
<keyword evidence="2" id="KW-0812">Transmembrane</keyword>
<dbReference type="AlphaFoldDB" id="Q0VSP0"/>
<reference evidence="3 4" key="1">
    <citation type="journal article" date="2006" name="Nat. Biotechnol.">
        <title>Genome sequence of the ubiquitous hydrocarbon-degrading marine bacterium Alcanivorax borkumensis.</title>
        <authorList>
            <person name="Schneiker S."/>
            <person name="Martins dos Santos V.A.P."/>
            <person name="Bartels D."/>
            <person name="Bekel T."/>
            <person name="Brecht M."/>
            <person name="Buhrmester J."/>
            <person name="Chernikova T.N."/>
            <person name="Denaro R."/>
            <person name="Ferrer M."/>
            <person name="Gertler C."/>
            <person name="Goesmann A."/>
            <person name="Golyshina O.V."/>
            <person name="Kaminski F."/>
            <person name="Khachane A.N."/>
            <person name="Lang S."/>
            <person name="Linke B."/>
            <person name="McHardy A.C."/>
            <person name="Meyer F."/>
            <person name="Nechitaylo T."/>
            <person name="Puehler A."/>
            <person name="Regenhardt D."/>
            <person name="Rupp O."/>
            <person name="Sabirova J.S."/>
            <person name="Selbitschka W."/>
            <person name="Yakimov M.M."/>
            <person name="Timmis K.N."/>
            <person name="Vorhoelter F.-J."/>
            <person name="Weidner S."/>
            <person name="Kaiser O."/>
            <person name="Golyshin P.N."/>
        </authorList>
    </citation>
    <scope>NUCLEOTIDE SEQUENCE [LARGE SCALE GENOMIC DNA]</scope>
    <source>
        <strain evidence="4">ATCC 700651 / DSM 11573 / NCIMB 13689 / SK2</strain>
    </source>
</reference>
<dbReference type="STRING" id="393595.ABO_0360"/>
<dbReference type="HOGENOM" id="CLU_080432_1_0_6"/>
<keyword evidence="1" id="KW-0175">Coiled coil</keyword>
<keyword evidence="2" id="KW-1133">Transmembrane helix</keyword>
<dbReference type="RefSeq" id="WP_011587655.1">
    <property type="nucleotide sequence ID" value="NC_008260.1"/>
</dbReference>
<dbReference type="KEGG" id="abo:ABO_0360"/>
<sequence>MARKPKSRAGIDDVVLMPVSPSQQKKRRRVLVLVALFAGVLLFLIGGWLGAGGVMDASDSNRRLRGEAKILQAELDTARSQLAVFRADSELTLEAREEVRQEIKALQDQVAELEEAVLFYKNVMAPGGSEGGLQIEKMTLQHNSDTGEYLYRVVLVQSGDNRGYLSGDISLQLRGEKNGKAFIVAGSDWLEEGSETQFRFRYFQELNGRFKVPEGVAVQALDVDAESGGMSRYETQKTIKWQ</sequence>
<evidence type="ECO:0000256" key="1">
    <source>
        <dbReference type="SAM" id="Coils"/>
    </source>
</evidence>
<dbReference type="eggNOG" id="ENOG5032TUN">
    <property type="taxonomic scope" value="Bacteria"/>
</dbReference>
<dbReference type="OrthoDB" id="7056878at2"/>
<dbReference type="InterPro" id="IPR046703">
    <property type="entry name" value="DUF6776"/>
</dbReference>
<dbReference type="Pfam" id="PF20567">
    <property type="entry name" value="DUF6776"/>
    <property type="match status" value="1"/>
</dbReference>
<organism evidence="3 4">
    <name type="scientific">Alcanivorax borkumensis (strain ATCC 700651 / DSM 11573 / NCIMB 13689 / SK2)</name>
    <dbReference type="NCBI Taxonomy" id="393595"/>
    <lineage>
        <taxon>Bacteria</taxon>
        <taxon>Pseudomonadati</taxon>
        <taxon>Pseudomonadota</taxon>
        <taxon>Gammaproteobacteria</taxon>
        <taxon>Oceanospirillales</taxon>
        <taxon>Alcanivoracaceae</taxon>
        <taxon>Alcanivorax</taxon>
    </lineage>
</organism>
<accession>Q0VSP0</accession>
<gene>
    <name evidence="3" type="ordered locus">ABO_0360</name>
</gene>
<feature type="coiled-coil region" evidence="1">
    <location>
        <begin position="61"/>
        <end position="123"/>
    </location>
</feature>
<name>Q0VSP0_ALCBS</name>
<evidence type="ECO:0000256" key="2">
    <source>
        <dbReference type="SAM" id="Phobius"/>
    </source>
</evidence>
<proteinExistence type="predicted"/>